<dbReference type="HOGENOM" id="CLU_2589264_0_0_1"/>
<dbReference type="Gene3D" id="1.10.630.10">
    <property type="entry name" value="Cytochrome P450"/>
    <property type="match status" value="1"/>
</dbReference>
<evidence type="ECO:0008006" key="7">
    <source>
        <dbReference type="Google" id="ProtNLM"/>
    </source>
</evidence>
<comment type="similarity">
    <text evidence="2">Belongs to the cytochrome P450 family.</text>
</comment>
<dbReference type="InterPro" id="IPR001128">
    <property type="entry name" value="Cyt_P450"/>
</dbReference>
<protein>
    <recommendedName>
        <fullName evidence="7">Cytochrome P450</fullName>
    </recommendedName>
</protein>
<keyword evidence="3" id="KW-0479">Metal-binding</keyword>
<proteinExistence type="inferred from homology"/>
<name>A1CC80_ASPCL</name>
<evidence type="ECO:0000256" key="1">
    <source>
        <dbReference type="ARBA" id="ARBA00001971"/>
    </source>
</evidence>
<dbReference type="VEuPathDB" id="FungiDB:ACLA_060970"/>
<keyword evidence="4" id="KW-0408">Iron</keyword>
<evidence type="ECO:0000256" key="2">
    <source>
        <dbReference type="ARBA" id="ARBA00010617"/>
    </source>
</evidence>
<dbReference type="GO" id="GO:0005506">
    <property type="term" value="F:iron ion binding"/>
    <property type="evidence" value="ECO:0007669"/>
    <property type="project" value="InterPro"/>
</dbReference>
<dbReference type="SUPFAM" id="SSF48264">
    <property type="entry name" value="Cytochrome P450"/>
    <property type="match status" value="1"/>
</dbReference>
<comment type="cofactor">
    <cofactor evidence="1">
        <name>heme</name>
        <dbReference type="ChEBI" id="CHEBI:30413"/>
    </cofactor>
</comment>
<dbReference type="GO" id="GO:0004497">
    <property type="term" value="F:monooxygenase activity"/>
    <property type="evidence" value="ECO:0007669"/>
    <property type="project" value="InterPro"/>
</dbReference>
<dbReference type="GO" id="GO:0020037">
    <property type="term" value="F:heme binding"/>
    <property type="evidence" value="ECO:0007669"/>
    <property type="project" value="InterPro"/>
</dbReference>
<dbReference type="Pfam" id="PF00067">
    <property type="entry name" value="p450"/>
    <property type="match status" value="1"/>
</dbReference>
<dbReference type="EMBL" id="DS027050">
    <property type="protein sequence ID" value="EAW12137.1"/>
    <property type="molecule type" value="Genomic_DNA"/>
</dbReference>
<reference evidence="5 6" key="1">
    <citation type="journal article" date="2008" name="PLoS Genet.">
        <title>Genomic islands in the pathogenic filamentous fungus Aspergillus fumigatus.</title>
        <authorList>
            <person name="Fedorova N.D."/>
            <person name="Khaldi N."/>
            <person name="Joardar V.S."/>
            <person name="Maiti R."/>
            <person name="Amedeo P."/>
            <person name="Anderson M.J."/>
            <person name="Crabtree J."/>
            <person name="Silva J.C."/>
            <person name="Badger J.H."/>
            <person name="Albarraq A."/>
            <person name="Angiuoli S."/>
            <person name="Bussey H."/>
            <person name="Bowyer P."/>
            <person name="Cotty P.J."/>
            <person name="Dyer P.S."/>
            <person name="Egan A."/>
            <person name="Galens K."/>
            <person name="Fraser-Liggett C.M."/>
            <person name="Haas B.J."/>
            <person name="Inman J.M."/>
            <person name="Kent R."/>
            <person name="Lemieux S."/>
            <person name="Malavazi I."/>
            <person name="Orvis J."/>
            <person name="Roemer T."/>
            <person name="Ronning C.M."/>
            <person name="Sundaram J.P."/>
            <person name="Sutton G."/>
            <person name="Turner G."/>
            <person name="Venter J.C."/>
            <person name="White O.R."/>
            <person name="Whitty B.R."/>
            <person name="Youngman P."/>
            <person name="Wolfe K.H."/>
            <person name="Goldman G.H."/>
            <person name="Wortman J.R."/>
            <person name="Jiang B."/>
            <person name="Denning D.W."/>
            <person name="Nierman W.C."/>
        </authorList>
    </citation>
    <scope>NUCLEOTIDE SEQUENCE [LARGE SCALE GENOMIC DNA]</scope>
    <source>
        <strain evidence="6">ATCC 1007 / CBS 513.65 / DSM 816 / NCTC 3887 / NRRL 1</strain>
    </source>
</reference>
<dbReference type="RefSeq" id="XP_001273563.1">
    <property type="nucleotide sequence ID" value="XM_001273562.1"/>
</dbReference>
<dbReference type="InterPro" id="IPR036396">
    <property type="entry name" value="Cyt_P450_sf"/>
</dbReference>
<evidence type="ECO:0000313" key="6">
    <source>
        <dbReference type="Proteomes" id="UP000006701"/>
    </source>
</evidence>
<gene>
    <name evidence="5" type="ORF">ACLA_060970</name>
</gene>
<evidence type="ECO:0000313" key="5">
    <source>
        <dbReference type="EMBL" id="EAW12137.1"/>
    </source>
</evidence>
<accession>A1CC80</accession>
<dbReference type="OrthoDB" id="1470350at2759"/>
<dbReference type="PANTHER" id="PTHR24305">
    <property type="entry name" value="CYTOCHROME P450"/>
    <property type="match status" value="1"/>
</dbReference>
<dbReference type="OMA" id="HRDARVY"/>
<dbReference type="PANTHER" id="PTHR24305:SF232">
    <property type="entry name" value="P450, PUTATIVE (EUROFUNG)-RELATED"/>
    <property type="match status" value="1"/>
</dbReference>
<evidence type="ECO:0000256" key="4">
    <source>
        <dbReference type="ARBA" id="ARBA00023004"/>
    </source>
</evidence>
<dbReference type="InterPro" id="IPR050121">
    <property type="entry name" value="Cytochrome_P450_monoxygenase"/>
</dbReference>
<dbReference type="GeneID" id="4705727"/>
<dbReference type="KEGG" id="act:ACLA_060970"/>
<keyword evidence="6" id="KW-1185">Reference proteome</keyword>
<dbReference type="Proteomes" id="UP000006701">
    <property type="component" value="Unassembled WGS sequence"/>
</dbReference>
<dbReference type="GO" id="GO:0016705">
    <property type="term" value="F:oxidoreductase activity, acting on paired donors, with incorporation or reduction of molecular oxygen"/>
    <property type="evidence" value="ECO:0007669"/>
    <property type="project" value="InterPro"/>
</dbReference>
<organism evidence="5 6">
    <name type="scientific">Aspergillus clavatus (strain ATCC 1007 / CBS 513.65 / DSM 816 / NCTC 3887 / NRRL 1 / QM 1276 / 107)</name>
    <dbReference type="NCBI Taxonomy" id="344612"/>
    <lineage>
        <taxon>Eukaryota</taxon>
        <taxon>Fungi</taxon>
        <taxon>Dikarya</taxon>
        <taxon>Ascomycota</taxon>
        <taxon>Pezizomycotina</taxon>
        <taxon>Eurotiomycetes</taxon>
        <taxon>Eurotiomycetidae</taxon>
        <taxon>Eurotiales</taxon>
        <taxon>Aspergillaceae</taxon>
        <taxon>Aspergillus</taxon>
        <taxon>Aspergillus subgen. Fumigati</taxon>
    </lineage>
</organism>
<sequence length="80" mass="8808">MPLHSGPSSISSSRTRLAVLKEPMRLHPSIGLILEREVPKGGVTICDKHILSGTIVGINAWVLHRDARVYPDPDSFVPER</sequence>
<dbReference type="AlphaFoldDB" id="A1CC80"/>
<evidence type="ECO:0000256" key="3">
    <source>
        <dbReference type="ARBA" id="ARBA00022723"/>
    </source>
</evidence>